<dbReference type="OrthoDB" id="9792005at2"/>
<evidence type="ECO:0000313" key="2">
    <source>
        <dbReference type="EMBL" id="GAT17978.1"/>
    </source>
</evidence>
<dbReference type="InterPro" id="IPR023401">
    <property type="entry name" value="ODC_N"/>
</dbReference>
<feature type="coiled-coil region" evidence="1">
    <location>
        <begin position="186"/>
        <end position="217"/>
    </location>
</feature>
<accession>A0A1Z5H3V7</accession>
<dbReference type="InterPro" id="IPR003462">
    <property type="entry name" value="ODC_Mu_crystall"/>
</dbReference>
<dbReference type="GO" id="GO:0005737">
    <property type="term" value="C:cytoplasm"/>
    <property type="evidence" value="ECO:0007669"/>
    <property type="project" value="TreeGrafter"/>
</dbReference>
<evidence type="ECO:0000256" key="1">
    <source>
        <dbReference type="SAM" id="Coils"/>
    </source>
</evidence>
<gene>
    <name evidence="2" type="ORF">IWT126_00235</name>
</gene>
<keyword evidence="3" id="KW-1185">Reference proteome</keyword>
<proteinExistence type="predicted"/>
<dbReference type="PANTHER" id="PTHR13812">
    <property type="entry name" value="KETIMINE REDUCTASE MU-CRYSTALLIN"/>
    <property type="match status" value="1"/>
</dbReference>
<dbReference type="PIRSF" id="PIRSF001439">
    <property type="entry name" value="CryM"/>
    <property type="match status" value="1"/>
</dbReference>
<sequence>MRVLNASDLQTVLDFPGVINVVSDAYREKTTGEGTIWPMIYHEFIADQADMDIRSGYLKSQGVYGMKLLSWFAGNDAKQLPELNGTVNLYDDATGLPKGIVNAAALTGYRTGAAGAVATKFLANPNATKLLLVGSGSQAAYQVMAELTVLPKLSEVTIVNPVNPAEAKTVAKKLTTQLTRQFLPAIDQNSADYQRLADQLAQLKVNASEDLKTATQQAEVIVTATPSTSAMIQAGWVKPGTHINTMGADMAGKQEVDEQLFNTAKIFVDDRTQAASVGEAQTAVKAGIVTEDQLPEIGDLLAKTTENQWDPQTVTLFDSTGIALQDIAAANLALDKAAQLNLGQTINL</sequence>
<dbReference type="EMBL" id="BCMG01000001">
    <property type="protein sequence ID" value="GAT17978.1"/>
    <property type="molecule type" value="Genomic_DNA"/>
</dbReference>
<dbReference type="RefSeq" id="WP_054653861.1">
    <property type="nucleotide sequence ID" value="NZ_BBFL01000001.1"/>
</dbReference>
<dbReference type="Pfam" id="PF02423">
    <property type="entry name" value="OCD_Mu_crystall"/>
    <property type="match status" value="2"/>
</dbReference>
<dbReference type="PANTHER" id="PTHR13812:SF19">
    <property type="entry name" value="KETIMINE REDUCTASE MU-CRYSTALLIN"/>
    <property type="match status" value="1"/>
</dbReference>
<dbReference type="Gene3D" id="3.40.50.720">
    <property type="entry name" value="NAD(P)-binding Rossmann-like Domain"/>
    <property type="match status" value="1"/>
</dbReference>
<dbReference type="Proteomes" id="UP000198402">
    <property type="component" value="Unassembled WGS sequence"/>
</dbReference>
<comment type="caution">
    <text evidence="2">The sequence shown here is derived from an EMBL/GenBank/DDBJ whole genome shotgun (WGS) entry which is preliminary data.</text>
</comment>
<dbReference type="Gene3D" id="3.30.1780.10">
    <property type="entry name" value="ornithine cyclodeaminase, domain 1"/>
    <property type="match status" value="1"/>
</dbReference>
<reference evidence="2 3" key="1">
    <citation type="submission" date="2015-11" db="EMBL/GenBank/DDBJ databases">
        <title>Draft genome sequences of new species of the genus Lactobacillus isolated from orchardgrass silage.</title>
        <authorList>
            <person name="Tohno M."/>
            <person name="Tanizawa Y."/>
            <person name="Arita M."/>
        </authorList>
    </citation>
    <scope>NUCLEOTIDE SEQUENCE [LARGE SCALE GENOMIC DNA]</scope>
    <source>
        <strain evidence="2 3">IWT126</strain>
    </source>
</reference>
<name>A0A1Z5H3V7_9LACO</name>
<organism evidence="2 3">
    <name type="scientific">Secundilactobacillus silagei JCM 19001</name>
    <dbReference type="NCBI Taxonomy" id="1302250"/>
    <lineage>
        <taxon>Bacteria</taxon>
        <taxon>Bacillati</taxon>
        <taxon>Bacillota</taxon>
        <taxon>Bacilli</taxon>
        <taxon>Lactobacillales</taxon>
        <taxon>Lactobacillaceae</taxon>
        <taxon>Secundilactobacillus</taxon>
    </lineage>
</organism>
<dbReference type="InterPro" id="IPR036291">
    <property type="entry name" value="NAD(P)-bd_dom_sf"/>
</dbReference>
<dbReference type="AlphaFoldDB" id="A0A1Z5H3V7"/>
<evidence type="ECO:0000313" key="3">
    <source>
        <dbReference type="Proteomes" id="UP000198402"/>
    </source>
</evidence>
<dbReference type="SUPFAM" id="SSF51735">
    <property type="entry name" value="NAD(P)-binding Rossmann-fold domains"/>
    <property type="match status" value="1"/>
</dbReference>
<keyword evidence="1" id="KW-0175">Coiled coil</keyword>
<dbReference type="STRING" id="1302250.GCA_001313225_00334"/>
<protein>
    <submittedName>
        <fullName evidence="2">Transposase</fullName>
    </submittedName>
</protein>